<evidence type="ECO:0000313" key="3">
    <source>
        <dbReference type="Proteomes" id="UP000092498"/>
    </source>
</evidence>
<evidence type="ECO:0000256" key="1">
    <source>
        <dbReference type="SAM" id="Phobius"/>
    </source>
</evidence>
<gene>
    <name evidence="2" type="ORF">ATE48_00315</name>
</gene>
<evidence type="ECO:0000313" key="2">
    <source>
        <dbReference type="EMBL" id="ANP44473.1"/>
    </source>
</evidence>
<dbReference type="AlphaFoldDB" id="A0A1B1AD41"/>
<dbReference type="Proteomes" id="UP000092498">
    <property type="component" value="Chromosome"/>
</dbReference>
<keyword evidence="3" id="KW-1185">Reference proteome</keyword>
<proteinExistence type="predicted"/>
<reference evidence="2 3" key="1">
    <citation type="submission" date="2015-11" db="EMBL/GenBank/DDBJ databases">
        <title>Whole-Genome Sequence of Candidatus Oderbacter manganicum from the National Park Lower Oder Valley, Germany.</title>
        <authorList>
            <person name="Braun B."/>
            <person name="Liere K."/>
            <person name="Szewzyk U."/>
        </authorList>
    </citation>
    <scope>NUCLEOTIDE SEQUENCE [LARGE SCALE GENOMIC DNA]</scope>
    <source>
        <strain evidence="2 3">OTSz_A_272</strain>
    </source>
</reference>
<keyword evidence="1" id="KW-0812">Transmembrane</keyword>
<dbReference type="InParanoid" id="A0A1B1AD41"/>
<sequence>MNTVLRFVRVDWWQTLKLVLLIWGGLMAIGFGTFGWTIRDILTFLWLVPVFFVTILTLRFLTFLLLLKSQTGFERAYEMLSRRKTE</sequence>
<keyword evidence="1" id="KW-0472">Membrane</keyword>
<accession>A0A1B1AD41</accession>
<dbReference type="KEGG" id="cbot:ATE48_00315"/>
<feature type="transmembrane region" description="Helical" evidence="1">
    <location>
        <begin position="20"/>
        <end position="38"/>
    </location>
</feature>
<feature type="transmembrane region" description="Helical" evidence="1">
    <location>
        <begin position="44"/>
        <end position="67"/>
    </location>
</feature>
<organism evidence="2 3">
    <name type="scientific">Candidatus Viadribacter manganicus</name>
    <dbReference type="NCBI Taxonomy" id="1759059"/>
    <lineage>
        <taxon>Bacteria</taxon>
        <taxon>Pseudomonadati</taxon>
        <taxon>Pseudomonadota</taxon>
        <taxon>Alphaproteobacteria</taxon>
        <taxon>Hyphomonadales</taxon>
        <taxon>Hyphomonadaceae</taxon>
        <taxon>Candidatus Viadribacter</taxon>
    </lineage>
</organism>
<name>A0A1B1AD41_9PROT</name>
<keyword evidence="1" id="KW-1133">Transmembrane helix</keyword>
<protein>
    <recommendedName>
        <fullName evidence="4">DUF4282 domain-containing protein</fullName>
    </recommendedName>
</protein>
<evidence type="ECO:0008006" key="4">
    <source>
        <dbReference type="Google" id="ProtNLM"/>
    </source>
</evidence>
<dbReference type="EMBL" id="CP013244">
    <property type="protein sequence ID" value="ANP44473.1"/>
    <property type="molecule type" value="Genomic_DNA"/>
</dbReference>